<accession>A0AA40X0S0</accession>
<evidence type="ECO:0000256" key="4">
    <source>
        <dbReference type="ARBA" id="ARBA00022679"/>
    </source>
</evidence>
<comment type="similarity">
    <text evidence="10">In the C-terminal section; belongs to the DAO family.</text>
</comment>
<dbReference type="GO" id="GO:0032259">
    <property type="term" value="P:methylation"/>
    <property type="evidence" value="ECO:0007669"/>
    <property type="project" value="UniProtKB-KW"/>
</dbReference>
<dbReference type="FunFam" id="3.40.50.150:FF:000107">
    <property type="entry name" value="tRNA 5-methylaminomethyl-2-thiouridine biosynthesis bifunctional protein MnmC"/>
    <property type="match status" value="1"/>
</dbReference>
<dbReference type="GO" id="GO:0002098">
    <property type="term" value="P:tRNA wobble uridine modification"/>
    <property type="evidence" value="ECO:0007669"/>
    <property type="project" value="TreeGrafter"/>
</dbReference>
<evidence type="ECO:0000256" key="10">
    <source>
        <dbReference type="HAMAP-Rule" id="MF_01102"/>
    </source>
</evidence>
<dbReference type="GO" id="GO:0005737">
    <property type="term" value="C:cytoplasm"/>
    <property type="evidence" value="ECO:0007669"/>
    <property type="project" value="UniProtKB-SubCell"/>
</dbReference>
<protein>
    <recommendedName>
        <fullName evidence="10">tRNA 5-methylaminomethyl-2-thiouridine biosynthesis bifunctional protein MnmC</fullName>
        <shortName evidence="10">tRNA mnm(5)s(2)U biosynthesis bifunctional protein</shortName>
    </recommendedName>
    <domain>
        <recommendedName>
            <fullName evidence="10">tRNA (mnm(5)s(2)U34)-methyltransferase</fullName>
            <ecNumber evidence="10">2.1.1.61</ecNumber>
        </recommendedName>
    </domain>
    <domain>
        <recommendedName>
            <fullName evidence="10">FAD-dependent cmnm(5)s(2)U34 oxidoreductase</fullName>
            <ecNumber evidence="10">1.5.-.-</ecNumber>
        </recommendedName>
    </domain>
</protein>
<dbReference type="InterPro" id="IPR023032">
    <property type="entry name" value="tRNA_MAMT_biosynth_bifunc_MnmC"/>
</dbReference>
<evidence type="ECO:0000313" key="15">
    <source>
        <dbReference type="Proteomes" id="UP000192722"/>
    </source>
</evidence>
<keyword evidence="15" id="KW-1185">Reference proteome</keyword>
<dbReference type="InterPro" id="IPR017610">
    <property type="entry name" value="tRNA_S-uridine_synth_MnmC_C"/>
</dbReference>
<dbReference type="Proteomes" id="UP000192722">
    <property type="component" value="Unassembled WGS sequence"/>
</dbReference>
<reference evidence="14 15" key="2">
    <citation type="journal article" date="2017" name="Int. J. Syst. Evol. Microbiol.">
        <title>Rouxiella badensis sp. nov. and Rouxiella silvae sp. nov. isolated from peat bog soil in Germany and emendation of the genus description.</title>
        <authorList>
            <person name="Le Fleche-Mateos A."/>
            <person name="Kugler J.H."/>
            <person name="Hansen S.H."/>
            <person name="Syldatk C."/>
            <person name="Hausmann R."/>
            <person name="Lomprez F."/>
            <person name="Vandenbogaert M."/>
            <person name="Manuguerra J.C."/>
            <person name="Grimont P.A."/>
        </authorList>
    </citation>
    <scope>NUCLEOTIDE SEQUENCE [LARGE SCALE GENOMIC DNA]</scope>
    <source>
        <strain evidence="14 15">213</strain>
    </source>
</reference>
<evidence type="ECO:0000313" key="14">
    <source>
        <dbReference type="EMBL" id="ORJ21176.1"/>
    </source>
</evidence>
<keyword evidence="1 10" id="KW-0963">Cytoplasm</keyword>
<evidence type="ECO:0000256" key="8">
    <source>
        <dbReference type="ARBA" id="ARBA00023002"/>
    </source>
</evidence>
<comment type="subcellular location">
    <subcellularLocation>
        <location evidence="10">Cytoplasm</location>
    </subcellularLocation>
</comment>
<dbReference type="NCBIfam" id="NF002482">
    <property type="entry name" value="PRK01747.1-3"/>
    <property type="match status" value="1"/>
</dbReference>
<dbReference type="NCBIfam" id="TIGR03197">
    <property type="entry name" value="MnmC_Cterm"/>
    <property type="match status" value="1"/>
</dbReference>
<reference evidence="14" key="1">
    <citation type="submission" date="2016-12" db="EMBL/GenBank/DDBJ databases">
        <authorList>
            <person name="Le Fleche-Mateos A."/>
        </authorList>
    </citation>
    <scope>NUCLEOTIDE SEQUENCE</scope>
    <source>
        <strain evidence="14">213</strain>
    </source>
</reference>
<evidence type="ECO:0000313" key="13">
    <source>
        <dbReference type="EMBL" id="MBF6636648.1"/>
    </source>
</evidence>
<dbReference type="InterPro" id="IPR047785">
    <property type="entry name" value="tRNA_MNMC2"/>
</dbReference>
<comment type="cofactor">
    <cofactor evidence="10">
        <name>FAD</name>
        <dbReference type="ChEBI" id="CHEBI:57692"/>
    </cofactor>
</comment>
<gene>
    <name evidence="10 13" type="primary">mnmC</name>
    <name evidence="14" type="ORF">BS639_11140</name>
    <name evidence="13" type="ORF">ITX54_08265</name>
</gene>
<comment type="similarity">
    <text evidence="10">In the N-terminal section; belongs to the methyltransferase superfamily. tRNA (mnm(5)s(2)U34)-methyltransferase family.</text>
</comment>
<dbReference type="EC" id="1.5.-.-" evidence="10"/>
<sequence length="684" mass="75593">MDHNPIQPADLSWNEQGTPVSRQFDDIYFSDQGGLHETRHVFLNGNHFPARFATHPRPLLVVAETGFGTGLNFLTLWQSFTEFSQSSDEFKQQPHQTTLERLHFISYEKFPLSVEDLEMAHRNWPELAPFAEKLRQQWPLPFAGCHRLLLDGGRVTLDLWFGDVTHLLPNSDPSLYQQVDAWFLDGFAPSKNPDMWSDELFASMAKLSRVEGTFATFTAAGFVRRGLQQAGFNVSKVKGHGKKREMLSGWRADNPIAAHPAPWYARPAAKNPQDVAIIGGGVASALLSLALLRRGYQVTLYCADESPAQGASGNRQGALYPLLNGRHDAIEQFFAHAFTFARRQYTQFSNIGLQFDGQWCGVAQLGFDEKSQLKIDKLLEGGWPQALASGLNAQQMAEEVGLACDAGGVHYPLGGWLCPAELTAKAIDYAQSLGLRVHYQHQVTALAATDSQGWRVEFAEQTAKEHATLVMANGAAIAAFEQSARLPVYAVSGQVSHIPTTPSLSKLRQVLCYDGYLTPVNPNNHQHCIGASYHRAEQLAVYRDEDQLQNRQRLIDCLPEQPWPQEIDVSAGLARNGVRCATRDHLPMVGSVPDYDSLLSTYEDLPTQLQQQQSVEPSPVHANLFMLGALGSRGLSSAPLAAEILAAQIAGEPQPLEASTLAALNPNRMWVRKLIKGRPVTHHD</sequence>
<feature type="region of interest" description="tRNA (mnm(5)s(2)U34)-methyltransferase" evidence="10">
    <location>
        <begin position="1"/>
        <end position="252"/>
    </location>
</feature>
<proteinExistence type="inferred from homology"/>
<dbReference type="InterPro" id="IPR008471">
    <property type="entry name" value="MnmC-like_methylTransf"/>
</dbReference>
<dbReference type="Gene3D" id="3.30.9.10">
    <property type="entry name" value="D-Amino Acid Oxidase, subunit A, domain 2"/>
    <property type="match status" value="1"/>
</dbReference>
<dbReference type="EMBL" id="JADMKS010000003">
    <property type="protein sequence ID" value="MBF6636648.1"/>
    <property type="molecule type" value="Genomic_DNA"/>
</dbReference>
<dbReference type="GO" id="GO:0004808">
    <property type="term" value="F:tRNA (5-methylaminomethyl-2-thiouridylate)(34)-methyltransferase activity"/>
    <property type="evidence" value="ECO:0007669"/>
    <property type="project" value="UniProtKB-EC"/>
</dbReference>
<dbReference type="AlphaFoldDB" id="A0AA40X0S0"/>
<dbReference type="NCBIfam" id="NF002481">
    <property type="entry name" value="PRK01747.1-2"/>
    <property type="match status" value="1"/>
</dbReference>
<evidence type="ECO:0000256" key="7">
    <source>
        <dbReference type="ARBA" id="ARBA00022827"/>
    </source>
</evidence>
<evidence type="ECO:0000256" key="9">
    <source>
        <dbReference type="ARBA" id="ARBA00023268"/>
    </source>
</evidence>
<name>A0AA40X0S0_9GAMM</name>
<comment type="catalytic activity">
    <reaction evidence="10">
        <text>5-aminomethyl-2-thiouridine(34) in tRNA + S-adenosyl-L-methionine = 5-methylaminomethyl-2-thiouridine(34) in tRNA + S-adenosyl-L-homocysteine + H(+)</text>
        <dbReference type="Rhea" id="RHEA:19569"/>
        <dbReference type="Rhea" id="RHEA-COMP:10195"/>
        <dbReference type="Rhea" id="RHEA-COMP:10197"/>
        <dbReference type="ChEBI" id="CHEBI:15378"/>
        <dbReference type="ChEBI" id="CHEBI:57856"/>
        <dbReference type="ChEBI" id="CHEBI:59789"/>
        <dbReference type="ChEBI" id="CHEBI:74454"/>
        <dbReference type="ChEBI" id="CHEBI:74455"/>
        <dbReference type="EC" id="2.1.1.61"/>
    </reaction>
</comment>
<keyword evidence="6 10" id="KW-0819">tRNA processing</keyword>
<evidence type="ECO:0000256" key="5">
    <source>
        <dbReference type="ARBA" id="ARBA00022691"/>
    </source>
</evidence>
<evidence type="ECO:0000256" key="3">
    <source>
        <dbReference type="ARBA" id="ARBA00022630"/>
    </source>
</evidence>
<dbReference type="InterPro" id="IPR029063">
    <property type="entry name" value="SAM-dependent_MTases_sf"/>
</dbReference>
<dbReference type="InterPro" id="IPR006076">
    <property type="entry name" value="FAD-dep_OxRdtase"/>
</dbReference>
<reference evidence="13" key="3">
    <citation type="submission" date="2020-11" db="EMBL/GenBank/DDBJ databases">
        <authorList>
            <person name="Lee S.D."/>
        </authorList>
    </citation>
    <scope>NUCLEOTIDE SEQUENCE</scope>
    <source>
        <strain evidence="13">SAP-2</strain>
    </source>
</reference>
<keyword evidence="4 10" id="KW-0808">Transferase</keyword>
<evidence type="ECO:0000256" key="2">
    <source>
        <dbReference type="ARBA" id="ARBA00022603"/>
    </source>
</evidence>
<evidence type="ECO:0000313" key="16">
    <source>
        <dbReference type="Proteomes" id="UP000705283"/>
    </source>
</evidence>
<feature type="region of interest" description="FAD-dependent cmnm(5)s(2)U34 oxidoreductase" evidence="10">
    <location>
        <begin position="278"/>
        <end position="684"/>
    </location>
</feature>
<dbReference type="GO" id="GO:0016645">
    <property type="term" value="F:oxidoreductase activity, acting on the CH-NH group of donors"/>
    <property type="evidence" value="ECO:0007669"/>
    <property type="project" value="InterPro"/>
</dbReference>
<dbReference type="Pfam" id="PF05430">
    <property type="entry name" value="Methyltransf_30"/>
    <property type="match status" value="1"/>
</dbReference>
<comment type="caution">
    <text evidence="13">The sequence shown here is derived from an EMBL/GenBank/DDBJ whole genome shotgun (WGS) entry which is preliminary data.</text>
</comment>
<dbReference type="EMBL" id="MRWD01000023">
    <property type="protein sequence ID" value="ORJ21176.1"/>
    <property type="molecule type" value="Genomic_DNA"/>
</dbReference>
<reference evidence="13" key="4">
    <citation type="submission" date="2022-09" db="EMBL/GenBank/DDBJ databases">
        <title>Rouxiella aceris sp. nov., isolated from tree sap and emended description of the genus Rhouxiella.</title>
        <authorList>
            <person name="Kim I.S."/>
        </authorList>
    </citation>
    <scope>NUCLEOTIDE SEQUENCE</scope>
    <source>
        <strain evidence="13">SAP-2</strain>
    </source>
</reference>
<dbReference type="HAMAP" id="MF_01102">
    <property type="entry name" value="MnmC"/>
    <property type="match status" value="1"/>
</dbReference>
<dbReference type="EC" id="2.1.1.61" evidence="10"/>
<comment type="function">
    <text evidence="10">Catalyzes the last two steps in the biosynthesis of 5-methylaminomethyl-2-thiouridine (mnm(5)s(2)U) at the wobble position (U34) in tRNA. Catalyzes the FAD-dependent demodification of cmnm(5)s(2)U34 to nm(5)s(2)U34, followed by the transfer of a methyl group from S-adenosyl-L-methionine to nm(5)s(2)U34, to form mnm(5)s(2)U34.</text>
</comment>
<keyword evidence="3 10" id="KW-0285">Flavoprotein</keyword>
<keyword evidence="7 10" id="KW-0274">FAD</keyword>
<dbReference type="InterPro" id="IPR036188">
    <property type="entry name" value="FAD/NAD-bd_sf"/>
</dbReference>
<keyword evidence="8 10" id="KW-0560">Oxidoreductase</keyword>
<keyword evidence="5 10" id="KW-0949">S-adenosyl-L-methionine</keyword>
<dbReference type="RefSeq" id="WP_084983116.1">
    <property type="nucleotide sequence ID" value="NZ_CBCSCF010000008.1"/>
</dbReference>
<feature type="domain" description="FAD dependent oxidoreductase" evidence="11">
    <location>
        <begin position="274"/>
        <end position="647"/>
    </location>
</feature>
<keyword evidence="9 10" id="KW-0511">Multifunctional enzyme</keyword>
<dbReference type="PANTHER" id="PTHR13847:SF283">
    <property type="entry name" value="TRNA 5-METHYLAMINOMETHYL-2-THIOURIDINE BIOSYNTHESIS BIFUNCTIONAL PROTEIN MNMC"/>
    <property type="match status" value="1"/>
</dbReference>
<organism evidence="13 16">
    <name type="scientific">Rouxiella silvae</name>
    <dbReference type="NCBI Taxonomy" id="1646373"/>
    <lineage>
        <taxon>Bacteria</taxon>
        <taxon>Pseudomonadati</taxon>
        <taxon>Pseudomonadota</taxon>
        <taxon>Gammaproteobacteria</taxon>
        <taxon>Enterobacterales</taxon>
        <taxon>Yersiniaceae</taxon>
        <taxon>Rouxiella</taxon>
    </lineage>
</organism>
<dbReference type="PANTHER" id="PTHR13847">
    <property type="entry name" value="SARCOSINE DEHYDROGENASE-RELATED"/>
    <property type="match status" value="1"/>
</dbReference>
<dbReference type="SUPFAM" id="SSF51905">
    <property type="entry name" value="FAD/NAD(P)-binding domain"/>
    <property type="match status" value="1"/>
</dbReference>
<dbReference type="Pfam" id="PF01266">
    <property type="entry name" value="DAO"/>
    <property type="match status" value="1"/>
</dbReference>
<dbReference type="NCBIfam" id="NF002484">
    <property type="entry name" value="PRK01747.1-5"/>
    <property type="match status" value="1"/>
</dbReference>
<evidence type="ECO:0000259" key="12">
    <source>
        <dbReference type="Pfam" id="PF05430"/>
    </source>
</evidence>
<feature type="domain" description="MnmC-like methyltransferase" evidence="12">
    <location>
        <begin position="125"/>
        <end position="251"/>
    </location>
</feature>
<dbReference type="GO" id="GO:0050660">
    <property type="term" value="F:flavin adenine dinucleotide binding"/>
    <property type="evidence" value="ECO:0007669"/>
    <property type="project" value="UniProtKB-UniRule"/>
</dbReference>
<evidence type="ECO:0000259" key="11">
    <source>
        <dbReference type="Pfam" id="PF01266"/>
    </source>
</evidence>
<dbReference type="Proteomes" id="UP000705283">
    <property type="component" value="Unassembled WGS sequence"/>
</dbReference>
<keyword evidence="2 10" id="KW-0489">Methyltransferase</keyword>
<dbReference type="Gene3D" id="3.50.50.60">
    <property type="entry name" value="FAD/NAD(P)-binding domain"/>
    <property type="match status" value="1"/>
</dbReference>
<dbReference type="Gene3D" id="3.40.50.150">
    <property type="entry name" value="Vaccinia Virus protein VP39"/>
    <property type="match status" value="1"/>
</dbReference>
<evidence type="ECO:0000256" key="6">
    <source>
        <dbReference type="ARBA" id="ARBA00022694"/>
    </source>
</evidence>
<dbReference type="NCBIfam" id="NF033855">
    <property type="entry name" value="tRNA_MNMC2"/>
    <property type="match status" value="1"/>
</dbReference>
<evidence type="ECO:0000256" key="1">
    <source>
        <dbReference type="ARBA" id="ARBA00022490"/>
    </source>
</evidence>